<evidence type="ECO:0000313" key="2">
    <source>
        <dbReference type="Proteomes" id="UP000315400"/>
    </source>
</evidence>
<gene>
    <name evidence="1" type="ORF">FKY71_07420</name>
</gene>
<dbReference type="EMBL" id="VIFK01000046">
    <property type="protein sequence ID" value="TQE99662.1"/>
    <property type="molecule type" value="Genomic_DNA"/>
</dbReference>
<organism evidence="1 2">
    <name type="scientific">Spiribacter salinus</name>
    <dbReference type="NCBI Taxonomy" id="1335746"/>
    <lineage>
        <taxon>Bacteria</taxon>
        <taxon>Pseudomonadati</taxon>
        <taxon>Pseudomonadota</taxon>
        <taxon>Gammaproteobacteria</taxon>
        <taxon>Chromatiales</taxon>
        <taxon>Ectothiorhodospiraceae</taxon>
        <taxon>Spiribacter</taxon>
    </lineage>
</organism>
<reference evidence="1 2" key="1">
    <citation type="submission" date="2019-06" db="EMBL/GenBank/DDBJ databases">
        <title>Metagenome assembled Genome of Spiribacter salinus SL48-SHIP from the microbial mat of Salt Lake 48 (Novosibirsk region, Russia).</title>
        <authorList>
            <person name="Shipova A."/>
            <person name="Rozanov A.S."/>
            <person name="Bryanskaya A.V."/>
            <person name="Peltek S.E."/>
        </authorList>
    </citation>
    <scope>NUCLEOTIDE SEQUENCE [LARGE SCALE GENOMIC DNA]</scope>
    <source>
        <strain evidence="1">SL48-SHIP-2</strain>
    </source>
</reference>
<evidence type="ECO:0000313" key="1">
    <source>
        <dbReference type="EMBL" id="TQE99662.1"/>
    </source>
</evidence>
<accession>A0A540VSD0</accession>
<protein>
    <submittedName>
        <fullName evidence="1">Uncharacterized protein</fullName>
    </submittedName>
</protein>
<name>A0A540VSD0_9GAMM</name>
<dbReference type="Proteomes" id="UP000315400">
    <property type="component" value="Unassembled WGS sequence"/>
</dbReference>
<comment type="caution">
    <text evidence="1">The sequence shown here is derived from an EMBL/GenBank/DDBJ whole genome shotgun (WGS) entry which is preliminary data.</text>
</comment>
<dbReference type="AlphaFoldDB" id="A0A540VSD0"/>
<proteinExistence type="predicted"/>
<sequence>MAVADGGIRAGAPVFYSRRFIRSGSMFVIHRLFLVALLLGLVAGPVAIAQEGIVEGCEIESFDYEERQGRLFVAGTATCSEGRLELTIFDDDSGEQIAEDFTYIMDSEFELHLNASVPESIVIEYTIE</sequence>